<evidence type="ECO:0000259" key="10">
    <source>
        <dbReference type="Pfam" id="PF07885"/>
    </source>
</evidence>
<evidence type="ECO:0000256" key="5">
    <source>
        <dbReference type="ARBA" id="ARBA00023065"/>
    </source>
</evidence>
<keyword evidence="12" id="KW-1185">Reference proteome</keyword>
<feature type="transmembrane region" description="Helical" evidence="9">
    <location>
        <begin position="89"/>
        <end position="111"/>
    </location>
</feature>
<dbReference type="PANTHER" id="PTHR11003:SF335">
    <property type="entry name" value="POTASSIUM CHANNEL DOMAIN-CONTAINING PROTEIN"/>
    <property type="match status" value="1"/>
</dbReference>
<evidence type="ECO:0000256" key="2">
    <source>
        <dbReference type="ARBA" id="ARBA00022448"/>
    </source>
</evidence>
<dbReference type="InterPro" id="IPR003280">
    <property type="entry name" value="2pore_dom_K_chnl"/>
</dbReference>
<dbReference type="EMBL" id="CAJPIZ010057357">
    <property type="protein sequence ID" value="CAG2123387.1"/>
    <property type="molecule type" value="Genomic_DNA"/>
</dbReference>
<evidence type="ECO:0000313" key="11">
    <source>
        <dbReference type="EMBL" id="CAD7651382.1"/>
    </source>
</evidence>
<feature type="compositionally biased region" description="Basic and acidic residues" evidence="8">
    <location>
        <begin position="8"/>
        <end position="28"/>
    </location>
</feature>
<evidence type="ECO:0000256" key="1">
    <source>
        <dbReference type="ARBA" id="ARBA00004141"/>
    </source>
</evidence>
<dbReference type="InterPro" id="IPR013099">
    <property type="entry name" value="K_chnl_dom"/>
</dbReference>
<dbReference type="OrthoDB" id="297496at2759"/>
<comment type="subcellular location">
    <subcellularLocation>
        <location evidence="1">Membrane</location>
        <topology evidence="1">Multi-pass membrane protein</topology>
    </subcellularLocation>
</comment>
<sequence length="159" mass="18001">MTELPHNLLDKNDKNDDNSSVHLKPNDRRKSKSRSRSVSPARESTSRPQSRPPSQIISHAESSTAVGGGDETAGSFYEEPKEFEVDDEFNLPISVAVILLLSYMMIGAAVFTLWEEWTFFESFYFVYISLSTIGFGDYVPKHPIFMMCTFIYLLFGLAL</sequence>
<keyword evidence="3 9" id="KW-0812">Transmembrane</keyword>
<gene>
    <name evidence="11" type="ORF">OSB1V03_LOCUS23332</name>
</gene>
<dbReference type="AlphaFoldDB" id="A0A7R9M0J9"/>
<evidence type="ECO:0000256" key="9">
    <source>
        <dbReference type="SAM" id="Phobius"/>
    </source>
</evidence>
<dbReference type="Proteomes" id="UP000759131">
    <property type="component" value="Unassembled WGS sequence"/>
</dbReference>
<feature type="region of interest" description="Disordered" evidence="8">
    <location>
        <begin position="1"/>
        <end position="75"/>
    </location>
</feature>
<keyword evidence="7" id="KW-0407">Ion channel</keyword>
<evidence type="ECO:0000256" key="6">
    <source>
        <dbReference type="ARBA" id="ARBA00023136"/>
    </source>
</evidence>
<evidence type="ECO:0000256" key="8">
    <source>
        <dbReference type="SAM" id="MobiDB-lite"/>
    </source>
</evidence>
<dbReference type="GO" id="GO:0005886">
    <property type="term" value="C:plasma membrane"/>
    <property type="evidence" value="ECO:0007669"/>
    <property type="project" value="TreeGrafter"/>
</dbReference>
<organism evidence="11">
    <name type="scientific">Medioppia subpectinata</name>
    <dbReference type="NCBI Taxonomy" id="1979941"/>
    <lineage>
        <taxon>Eukaryota</taxon>
        <taxon>Metazoa</taxon>
        <taxon>Ecdysozoa</taxon>
        <taxon>Arthropoda</taxon>
        <taxon>Chelicerata</taxon>
        <taxon>Arachnida</taxon>
        <taxon>Acari</taxon>
        <taxon>Acariformes</taxon>
        <taxon>Sarcoptiformes</taxon>
        <taxon>Oribatida</taxon>
        <taxon>Brachypylina</taxon>
        <taxon>Oppioidea</taxon>
        <taxon>Oppiidae</taxon>
        <taxon>Medioppia</taxon>
    </lineage>
</organism>
<feature type="domain" description="Potassium channel" evidence="10">
    <location>
        <begin position="98"/>
        <end position="159"/>
    </location>
</feature>
<dbReference type="SUPFAM" id="SSF81324">
    <property type="entry name" value="Voltage-gated potassium channels"/>
    <property type="match status" value="1"/>
</dbReference>
<keyword evidence="5" id="KW-0406">Ion transport</keyword>
<dbReference type="Gene3D" id="1.10.287.70">
    <property type="match status" value="1"/>
</dbReference>
<evidence type="ECO:0000256" key="4">
    <source>
        <dbReference type="ARBA" id="ARBA00022989"/>
    </source>
</evidence>
<protein>
    <recommendedName>
        <fullName evidence="10">Potassium channel domain-containing protein</fullName>
    </recommendedName>
</protein>
<feature type="non-terminal residue" evidence="11">
    <location>
        <position position="1"/>
    </location>
</feature>
<dbReference type="Pfam" id="PF07885">
    <property type="entry name" value="Ion_trans_2"/>
    <property type="match status" value="1"/>
</dbReference>
<keyword evidence="6 9" id="KW-0472">Membrane</keyword>
<evidence type="ECO:0000313" key="12">
    <source>
        <dbReference type="Proteomes" id="UP000759131"/>
    </source>
</evidence>
<evidence type="ECO:0000256" key="7">
    <source>
        <dbReference type="ARBA" id="ARBA00023303"/>
    </source>
</evidence>
<dbReference type="EMBL" id="OC911932">
    <property type="protein sequence ID" value="CAD7651382.1"/>
    <property type="molecule type" value="Genomic_DNA"/>
</dbReference>
<proteinExistence type="predicted"/>
<name>A0A7R9M0J9_9ACAR</name>
<dbReference type="GO" id="GO:0015271">
    <property type="term" value="F:outward rectifier potassium channel activity"/>
    <property type="evidence" value="ECO:0007669"/>
    <property type="project" value="TreeGrafter"/>
</dbReference>
<dbReference type="GO" id="GO:0030322">
    <property type="term" value="P:stabilization of membrane potential"/>
    <property type="evidence" value="ECO:0007669"/>
    <property type="project" value="TreeGrafter"/>
</dbReference>
<dbReference type="GO" id="GO:0022841">
    <property type="term" value="F:potassium ion leak channel activity"/>
    <property type="evidence" value="ECO:0007669"/>
    <property type="project" value="TreeGrafter"/>
</dbReference>
<feature type="compositionally biased region" description="Low complexity" evidence="8">
    <location>
        <begin position="46"/>
        <end position="58"/>
    </location>
</feature>
<dbReference type="PANTHER" id="PTHR11003">
    <property type="entry name" value="POTASSIUM CHANNEL, SUBFAMILY K"/>
    <property type="match status" value="1"/>
</dbReference>
<reference evidence="11" key="1">
    <citation type="submission" date="2020-11" db="EMBL/GenBank/DDBJ databases">
        <authorList>
            <person name="Tran Van P."/>
        </authorList>
    </citation>
    <scope>NUCLEOTIDE SEQUENCE</scope>
</reference>
<keyword evidence="4 9" id="KW-1133">Transmembrane helix</keyword>
<feature type="transmembrane region" description="Helical" evidence="9">
    <location>
        <begin position="142"/>
        <end position="158"/>
    </location>
</feature>
<evidence type="ECO:0000256" key="3">
    <source>
        <dbReference type="ARBA" id="ARBA00022692"/>
    </source>
</evidence>
<keyword evidence="2" id="KW-0813">Transport</keyword>
<accession>A0A7R9M0J9</accession>